<keyword evidence="3" id="KW-1185">Reference proteome</keyword>
<reference evidence="2 3" key="1">
    <citation type="submission" date="2019-01" db="EMBL/GenBank/DDBJ databases">
        <title>Draft genome sequences of the type strain Streptomyces sioyaensis DSM 40032 and its novel strain, TM32, a thermotolerant antibiotics-producing actinobacterium.</title>
        <authorList>
            <person name="Nakaew N."/>
            <person name="Lumyong S."/>
            <person name="Sloan W.T."/>
            <person name="Sungthong R."/>
        </authorList>
    </citation>
    <scope>NUCLEOTIDE SEQUENCE [LARGE SCALE GENOMIC DNA]</scope>
    <source>
        <strain evidence="2 3">DSM 40032</strain>
    </source>
</reference>
<dbReference type="GeneID" id="95778608"/>
<comment type="caution">
    <text evidence="2">The sequence shown here is derived from an EMBL/GenBank/DDBJ whole genome shotgun (WGS) entry which is preliminary data.</text>
</comment>
<dbReference type="Proteomes" id="UP000289482">
    <property type="component" value="Unassembled WGS sequence"/>
</dbReference>
<name>A0A4Q1R5A8_9ACTN</name>
<dbReference type="EMBL" id="SDIF01000024">
    <property type="protein sequence ID" value="RXS67623.1"/>
    <property type="molecule type" value="Genomic_DNA"/>
</dbReference>
<sequence>MSAYHSLNSPYPGTPEPPRDPAAEERIAATDRLGDELLERKTARQDDVTREIYEQLRAGSQVDDIKHLIARLSRAGTEDAANRPDAGRNRGGRP</sequence>
<organism evidence="2 3">
    <name type="scientific">Streptomyces sioyaensis</name>
    <dbReference type="NCBI Taxonomy" id="67364"/>
    <lineage>
        <taxon>Bacteria</taxon>
        <taxon>Bacillati</taxon>
        <taxon>Actinomycetota</taxon>
        <taxon>Actinomycetes</taxon>
        <taxon>Kitasatosporales</taxon>
        <taxon>Streptomycetaceae</taxon>
        <taxon>Streptomyces</taxon>
    </lineage>
</organism>
<proteinExistence type="predicted"/>
<evidence type="ECO:0000313" key="3">
    <source>
        <dbReference type="Proteomes" id="UP000289482"/>
    </source>
</evidence>
<evidence type="ECO:0000256" key="1">
    <source>
        <dbReference type="SAM" id="MobiDB-lite"/>
    </source>
</evidence>
<feature type="region of interest" description="Disordered" evidence="1">
    <location>
        <begin position="72"/>
        <end position="94"/>
    </location>
</feature>
<feature type="compositionally biased region" description="Basic and acidic residues" evidence="1">
    <location>
        <begin position="76"/>
        <end position="88"/>
    </location>
</feature>
<accession>A0A4Q1R5A8</accession>
<evidence type="ECO:0000313" key="2">
    <source>
        <dbReference type="EMBL" id="RXS67623.1"/>
    </source>
</evidence>
<gene>
    <name evidence="2" type="ORF">EST54_11515</name>
</gene>
<feature type="region of interest" description="Disordered" evidence="1">
    <location>
        <begin position="1"/>
        <end position="23"/>
    </location>
</feature>
<protein>
    <submittedName>
        <fullName evidence="2">Uncharacterized protein</fullName>
    </submittedName>
</protein>
<dbReference type="RefSeq" id="WP_129247513.1">
    <property type="nucleotide sequence ID" value="NZ_JABZEL010000008.1"/>
</dbReference>
<feature type="compositionally biased region" description="Polar residues" evidence="1">
    <location>
        <begin position="1"/>
        <end position="11"/>
    </location>
</feature>
<dbReference type="AlphaFoldDB" id="A0A4Q1R5A8"/>